<dbReference type="Proteomes" id="UP000625711">
    <property type="component" value="Unassembled WGS sequence"/>
</dbReference>
<evidence type="ECO:0000313" key="3">
    <source>
        <dbReference type="EMBL" id="KAF7274051.1"/>
    </source>
</evidence>
<proteinExistence type="predicted"/>
<reference evidence="3" key="1">
    <citation type="submission" date="2020-08" db="EMBL/GenBank/DDBJ databases">
        <title>Genome sequencing and assembly of the red palm weevil Rhynchophorus ferrugineus.</title>
        <authorList>
            <person name="Dias G.B."/>
            <person name="Bergman C.M."/>
            <person name="Manee M."/>
        </authorList>
    </citation>
    <scope>NUCLEOTIDE SEQUENCE</scope>
    <source>
        <strain evidence="3">AA-2017</strain>
        <tissue evidence="3">Whole larva</tissue>
    </source>
</reference>
<keyword evidence="4" id="KW-1185">Reference proteome</keyword>
<dbReference type="SUPFAM" id="SSF48403">
    <property type="entry name" value="Ankyrin repeat"/>
    <property type="match status" value="1"/>
</dbReference>
<accession>A0A834MA46</accession>
<organism evidence="3 4">
    <name type="scientific">Rhynchophorus ferrugineus</name>
    <name type="common">Red palm weevil</name>
    <name type="synonym">Curculio ferrugineus</name>
    <dbReference type="NCBI Taxonomy" id="354439"/>
    <lineage>
        <taxon>Eukaryota</taxon>
        <taxon>Metazoa</taxon>
        <taxon>Ecdysozoa</taxon>
        <taxon>Arthropoda</taxon>
        <taxon>Hexapoda</taxon>
        <taxon>Insecta</taxon>
        <taxon>Pterygota</taxon>
        <taxon>Neoptera</taxon>
        <taxon>Endopterygota</taxon>
        <taxon>Coleoptera</taxon>
        <taxon>Polyphaga</taxon>
        <taxon>Cucujiformia</taxon>
        <taxon>Curculionidae</taxon>
        <taxon>Dryophthorinae</taxon>
        <taxon>Rhynchophorus</taxon>
    </lineage>
</organism>
<dbReference type="GO" id="GO:0042981">
    <property type="term" value="P:regulation of apoptotic process"/>
    <property type="evidence" value="ECO:0007669"/>
    <property type="project" value="TreeGrafter"/>
</dbReference>
<dbReference type="PROSITE" id="PS50297">
    <property type="entry name" value="ANK_REP_REGION"/>
    <property type="match status" value="2"/>
</dbReference>
<dbReference type="InterPro" id="IPR036770">
    <property type="entry name" value="Ankyrin_rpt-contain_sf"/>
</dbReference>
<feature type="region of interest" description="Disordered" evidence="2">
    <location>
        <begin position="249"/>
        <end position="268"/>
    </location>
</feature>
<dbReference type="PROSITE" id="PS50088">
    <property type="entry name" value="ANK_REPEAT"/>
    <property type="match status" value="2"/>
</dbReference>
<sequence>MSDGESGKGSPTIDYRPKIQQQHPKILDNDKNTKLHYLVSKGNEETILQYLGKEFPMIDPENYMGWTPLMVACRNGYISTAKILLEHHANATKVNRYGMNIFHLAVVSGKLELVKLILNHLLMGGISRRNLEKLFSTISLAILFRHQDILRFLVSQHFQIDLATKITGITPLMFAQAIDNTAAIKFLLQNKAETNTKNFLGHTTVDIAVIRQKIKCINPNQNIMVSESLVQPITKPVTTRMPIQPITNTIQGKDPEPPPPVITHPNLPSSQPPFIAVTPTEYINTPLAYFAFPNHAFNTRKSSNVSPMEMPLPPPITPVTPLTISFPRQVFFPPDFSPCQVAYTLADCYNNDLLNTRINTSPGMFFSPPILHVLSPRI</sequence>
<dbReference type="AlphaFoldDB" id="A0A834MA46"/>
<evidence type="ECO:0000256" key="2">
    <source>
        <dbReference type="SAM" id="MobiDB-lite"/>
    </source>
</evidence>
<dbReference type="InterPro" id="IPR002110">
    <property type="entry name" value="Ankyrin_rpt"/>
</dbReference>
<keyword evidence="1" id="KW-0040">ANK repeat</keyword>
<dbReference type="PANTHER" id="PTHR24183:SF1">
    <property type="entry name" value="FIBRONECTIN TYPE 3 AND ANKYRIN REPEAT DOMAINS PROTEIN 1"/>
    <property type="match status" value="1"/>
</dbReference>
<dbReference type="SMART" id="SM00248">
    <property type="entry name" value="ANK"/>
    <property type="match status" value="4"/>
</dbReference>
<comment type="caution">
    <text evidence="3">The sequence shown here is derived from an EMBL/GenBank/DDBJ whole genome shotgun (WGS) entry which is preliminary data.</text>
</comment>
<feature type="repeat" description="ANK" evidence="1">
    <location>
        <begin position="167"/>
        <end position="199"/>
    </location>
</feature>
<dbReference type="OrthoDB" id="539213at2759"/>
<name>A0A834MA46_RHYFE</name>
<dbReference type="EMBL" id="JAACXV010013109">
    <property type="protein sequence ID" value="KAF7274051.1"/>
    <property type="molecule type" value="Genomic_DNA"/>
</dbReference>
<gene>
    <name evidence="3" type="ORF">GWI33_013270</name>
</gene>
<dbReference type="PANTHER" id="PTHR24183">
    <property type="entry name" value="FIBRONECTIN TYPE 3 AND ANKYRIN REPEAT DOMAINS PROTEIN 1"/>
    <property type="match status" value="1"/>
</dbReference>
<protein>
    <submittedName>
        <fullName evidence="3">Uncharacterized protein</fullName>
    </submittedName>
</protein>
<dbReference type="Gene3D" id="1.25.40.20">
    <property type="entry name" value="Ankyrin repeat-containing domain"/>
    <property type="match status" value="1"/>
</dbReference>
<feature type="repeat" description="ANK" evidence="1">
    <location>
        <begin position="64"/>
        <end position="96"/>
    </location>
</feature>
<dbReference type="GO" id="GO:0005634">
    <property type="term" value="C:nucleus"/>
    <property type="evidence" value="ECO:0007669"/>
    <property type="project" value="TreeGrafter"/>
</dbReference>
<dbReference type="Pfam" id="PF12796">
    <property type="entry name" value="Ank_2"/>
    <property type="match status" value="2"/>
</dbReference>
<evidence type="ECO:0000313" key="4">
    <source>
        <dbReference type="Proteomes" id="UP000625711"/>
    </source>
</evidence>
<evidence type="ECO:0000256" key="1">
    <source>
        <dbReference type="PROSITE-ProRule" id="PRU00023"/>
    </source>
</evidence>